<evidence type="ECO:0000313" key="2">
    <source>
        <dbReference type="EMBL" id="CAH0365594.1"/>
    </source>
</evidence>
<proteinExistence type="predicted"/>
<feature type="compositionally biased region" description="Low complexity" evidence="1">
    <location>
        <begin position="72"/>
        <end position="88"/>
    </location>
</feature>
<gene>
    <name evidence="2" type="ORF">PECAL_1P20410</name>
</gene>
<feature type="compositionally biased region" description="Basic residues" evidence="1">
    <location>
        <begin position="146"/>
        <end position="159"/>
    </location>
</feature>
<feature type="region of interest" description="Disordered" evidence="1">
    <location>
        <begin position="138"/>
        <end position="184"/>
    </location>
</feature>
<sequence>MSFGGSQPRQPHGREVSAEFRKRFAGRVNRTGRDGQLENYSRVRPGARGAQLIRERRGVAIPPGQLAPAQSAHAAFARRASRTGAYARGSGGGAAVDKPRQLLPEPPASPPRNYDPLETATSTLNVDDDYAAAVDDVYEAVEPSSARRRRTVSPVKRRSRVDEAPPPKRGDDRNEDLIRKPRDQLYYSRKARAVSNFKPYTLHEYRKTKPTEYIEFEPLRPNLNEDPALQEKRAKAAKLKAYSKELDRLNKVALAKQPKYQSPSPPPKQPTRLDKARVYAQTIPAPRQKSRGAAAAVVEAAAAPAPAPVFADDMGVYASDDDVDDGDLYKPTRLELLELQHDQRRAAAAEIRGAYGF</sequence>
<comment type="caution">
    <text evidence="2">The sequence shown here is derived from an EMBL/GenBank/DDBJ whole genome shotgun (WGS) entry which is preliminary data.</text>
</comment>
<dbReference type="OrthoDB" id="62528at2759"/>
<feature type="compositionally biased region" description="Basic and acidic residues" evidence="1">
    <location>
        <begin position="160"/>
        <end position="183"/>
    </location>
</feature>
<reference evidence="2" key="1">
    <citation type="submission" date="2021-11" db="EMBL/GenBank/DDBJ databases">
        <authorList>
            <consortium name="Genoscope - CEA"/>
            <person name="William W."/>
        </authorList>
    </citation>
    <scope>NUCLEOTIDE SEQUENCE</scope>
</reference>
<dbReference type="Proteomes" id="UP000789595">
    <property type="component" value="Unassembled WGS sequence"/>
</dbReference>
<dbReference type="EMBL" id="CAKKNE010000001">
    <property type="protein sequence ID" value="CAH0365594.1"/>
    <property type="molecule type" value="Genomic_DNA"/>
</dbReference>
<name>A0A8J2SDJ1_9STRA</name>
<protein>
    <submittedName>
        <fullName evidence="2">Uncharacterized protein</fullName>
    </submittedName>
</protein>
<keyword evidence="3" id="KW-1185">Reference proteome</keyword>
<dbReference type="InterPro" id="IPR027968">
    <property type="entry name" value="JHY"/>
</dbReference>
<feature type="region of interest" description="Disordered" evidence="1">
    <location>
        <begin position="72"/>
        <end position="126"/>
    </location>
</feature>
<feature type="region of interest" description="Disordered" evidence="1">
    <location>
        <begin position="24"/>
        <end position="51"/>
    </location>
</feature>
<accession>A0A8J2SDJ1</accession>
<dbReference type="AlphaFoldDB" id="A0A8J2SDJ1"/>
<organism evidence="2 3">
    <name type="scientific">Pelagomonas calceolata</name>
    <dbReference type="NCBI Taxonomy" id="35677"/>
    <lineage>
        <taxon>Eukaryota</taxon>
        <taxon>Sar</taxon>
        <taxon>Stramenopiles</taxon>
        <taxon>Ochrophyta</taxon>
        <taxon>Pelagophyceae</taxon>
        <taxon>Pelagomonadales</taxon>
        <taxon>Pelagomonadaceae</taxon>
        <taxon>Pelagomonas</taxon>
    </lineage>
</organism>
<evidence type="ECO:0000256" key="1">
    <source>
        <dbReference type="SAM" id="MobiDB-lite"/>
    </source>
</evidence>
<dbReference type="Pfam" id="PF15261">
    <property type="entry name" value="JHY"/>
    <property type="match status" value="1"/>
</dbReference>
<evidence type="ECO:0000313" key="3">
    <source>
        <dbReference type="Proteomes" id="UP000789595"/>
    </source>
</evidence>